<dbReference type="InterPro" id="IPR011993">
    <property type="entry name" value="PH-like_dom_sf"/>
</dbReference>
<feature type="compositionally biased region" description="Polar residues" evidence="5">
    <location>
        <begin position="226"/>
        <end position="251"/>
    </location>
</feature>
<dbReference type="EMBL" id="CAKOFQ010006966">
    <property type="protein sequence ID" value="CAH1984882.1"/>
    <property type="molecule type" value="Genomic_DNA"/>
</dbReference>
<dbReference type="Proteomes" id="UP001152888">
    <property type="component" value="Unassembled WGS sequence"/>
</dbReference>
<gene>
    <name evidence="7" type="ORF">ACAOBT_LOCUS16374</name>
</gene>
<evidence type="ECO:0000256" key="3">
    <source>
        <dbReference type="ARBA" id="ARBA00022583"/>
    </source>
</evidence>
<keyword evidence="2" id="KW-0813">Transport</keyword>
<comment type="similarity">
    <text evidence="1">Belongs to the NECAP family.</text>
</comment>
<feature type="region of interest" description="Disordered" evidence="5">
    <location>
        <begin position="159"/>
        <end position="251"/>
    </location>
</feature>
<evidence type="ECO:0000259" key="6">
    <source>
        <dbReference type="Pfam" id="PF07933"/>
    </source>
</evidence>
<evidence type="ECO:0000256" key="1">
    <source>
        <dbReference type="ARBA" id="ARBA00007736"/>
    </source>
</evidence>
<dbReference type="PANTHER" id="PTHR12847:SF9">
    <property type="entry name" value="NECAP-LIKE PROTEIN CG9132"/>
    <property type="match status" value="1"/>
</dbReference>
<dbReference type="GO" id="GO:0030125">
    <property type="term" value="C:clathrin vesicle coat"/>
    <property type="evidence" value="ECO:0007669"/>
    <property type="project" value="TreeGrafter"/>
</dbReference>
<dbReference type="InterPro" id="IPR012466">
    <property type="entry name" value="NECAP_PHear"/>
</dbReference>
<dbReference type="Gene3D" id="2.30.29.30">
    <property type="entry name" value="Pleckstrin-homology domain (PH domain)/Phosphotyrosine-binding domain (PTB)"/>
    <property type="match status" value="1"/>
</dbReference>
<evidence type="ECO:0000256" key="2">
    <source>
        <dbReference type="ARBA" id="ARBA00022448"/>
    </source>
</evidence>
<organism evidence="7 8">
    <name type="scientific">Acanthoscelides obtectus</name>
    <name type="common">Bean weevil</name>
    <name type="synonym">Bruchus obtectus</name>
    <dbReference type="NCBI Taxonomy" id="200917"/>
    <lineage>
        <taxon>Eukaryota</taxon>
        <taxon>Metazoa</taxon>
        <taxon>Ecdysozoa</taxon>
        <taxon>Arthropoda</taxon>
        <taxon>Hexapoda</taxon>
        <taxon>Insecta</taxon>
        <taxon>Pterygota</taxon>
        <taxon>Neoptera</taxon>
        <taxon>Endopterygota</taxon>
        <taxon>Coleoptera</taxon>
        <taxon>Polyphaga</taxon>
        <taxon>Cucujiformia</taxon>
        <taxon>Chrysomeloidea</taxon>
        <taxon>Chrysomelidae</taxon>
        <taxon>Bruchinae</taxon>
        <taxon>Bruchini</taxon>
        <taxon>Acanthoscelides</taxon>
    </lineage>
</organism>
<feature type="domain" description="NECAP PHear" evidence="6">
    <location>
        <begin position="4"/>
        <end position="158"/>
    </location>
</feature>
<sequence length="251" mass="26954">MDTYESVLLVKPEVFVFNIPPRSTNRGYRAADWNLAEPSWTGRMRLICKGNELAIKLEDKNTGELFAKCPIEAYPSIAIESVNDSSRYFVLRIMDDNGRTAFIGIGFGDRSDSFDLNVALQDHFKWVKKEKQISEEPASGPALDLGFKEGETIKINMKITKKDGANEGTSRLSKAKAGNGGGLLPPPPGGSGRLPAPPGSSPAGSPAHAPKDAIPNTGTAEWGEFTSANTGNQQSASTQPSPGANSNWVQF</sequence>
<keyword evidence="4" id="KW-0653">Protein transport</keyword>
<dbReference type="SUPFAM" id="SSF50729">
    <property type="entry name" value="PH domain-like"/>
    <property type="match status" value="1"/>
</dbReference>
<dbReference type="OrthoDB" id="10265489at2759"/>
<dbReference type="Pfam" id="PF07933">
    <property type="entry name" value="DUF1681"/>
    <property type="match status" value="1"/>
</dbReference>
<name>A0A9P0KY73_ACAOB</name>
<evidence type="ECO:0000256" key="4">
    <source>
        <dbReference type="ARBA" id="ARBA00022927"/>
    </source>
</evidence>
<reference evidence="7" key="1">
    <citation type="submission" date="2022-03" db="EMBL/GenBank/DDBJ databases">
        <authorList>
            <person name="Sayadi A."/>
        </authorList>
    </citation>
    <scope>NUCLEOTIDE SEQUENCE</scope>
</reference>
<dbReference type="GO" id="GO:0006897">
    <property type="term" value="P:endocytosis"/>
    <property type="evidence" value="ECO:0007669"/>
    <property type="project" value="UniProtKB-KW"/>
</dbReference>
<comment type="caution">
    <text evidence="7">The sequence shown here is derived from an EMBL/GenBank/DDBJ whole genome shotgun (WGS) entry which is preliminary data.</text>
</comment>
<protein>
    <recommendedName>
        <fullName evidence="6">NECAP PHear domain-containing protein</fullName>
    </recommendedName>
</protein>
<keyword evidence="8" id="KW-1185">Reference proteome</keyword>
<proteinExistence type="inferred from homology"/>
<dbReference type="GO" id="GO:0015031">
    <property type="term" value="P:protein transport"/>
    <property type="evidence" value="ECO:0007669"/>
    <property type="project" value="UniProtKB-KW"/>
</dbReference>
<keyword evidence="3" id="KW-0254">Endocytosis</keyword>
<evidence type="ECO:0000256" key="5">
    <source>
        <dbReference type="SAM" id="MobiDB-lite"/>
    </source>
</evidence>
<accession>A0A9P0KY73</accession>
<dbReference type="FunFam" id="2.30.29.30:FF:000064">
    <property type="entry name" value="Adaptin ear-binding coat-associated protein 1"/>
    <property type="match status" value="1"/>
</dbReference>
<evidence type="ECO:0000313" key="8">
    <source>
        <dbReference type="Proteomes" id="UP001152888"/>
    </source>
</evidence>
<feature type="compositionally biased region" description="Pro residues" evidence="5">
    <location>
        <begin position="184"/>
        <end position="200"/>
    </location>
</feature>
<evidence type="ECO:0000313" key="7">
    <source>
        <dbReference type="EMBL" id="CAH1984882.1"/>
    </source>
</evidence>
<dbReference type="CDD" id="cd13228">
    <property type="entry name" value="PHear_NECAP"/>
    <property type="match status" value="1"/>
</dbReference>
<dbReference type="AlphaFoldDB" id="A0A9P0KY73"/>
<dbReference type="PANTHER" id="PTHR12847">
    <property type="entry name" value="ATP-BINDING CASSETTE ABC TRANSPORTER-RELATED"/>
    <property type="match status" value="1"/>
</dbReference>